<evidence type="ECO:0000256" key="8">
    <source>
        <dbReference type="SAM" id="SignalP"/>
    </source>
</evidence>
<keyword evidence="3" id="KW-0597">Phosphoprotein</keyword>
<keyword evidence="7" id="KW-0812">Transmembrane</keyword>
<evidence type="ECO:0000313" key="10">
    <source>
        <dbReference type="EMBL" id="SDK75646.1"/>
    </source>
</evidence>
<dbReference type="InterPro" id="IPR011623">
    <property type="entry name" value="7TMR_DISM_rcpt_extracell_dom1"/>
</dbReference>
<dbReference type="STRING" id="1075417.SAMN05421823_103477"/>
<feature type="transmembrane region" description="Helical" evidence="7">
    <location>
        <begin position="241"/>
        <end position="258"/>
    </location>
</feature>
<feature type="transmembrane region" description="Helical" evidence="7">
    <location>
        <begin position="395"/>
        <end position="412"/>
    </location>
</feature>
<feature type="transmembrane region" description="Helical" evidence="7">
    <location>
        <begin position="363"/>
        <end position="383"/>
    </location>
</feature>
<dbReference type="InterPro" id="IPR011622">
    <property type="entry name" value="7TMR_DISM_rcpt_extracell_dom2"/>
</dbReference>
<accession>A0A1G9EHP0</accession>
<dbReference type="InterPro" id="IPR036097">
    <property type="entry name" value="HisK_dim/P_sf"/>
</dbReference>
<keyword evidence="5 10" id="KW-0418">Kinase</keyword>
<keyword evidence="7" id="KW-0472">Membrane</keyword>
<dbReference type="AlphaFoldDB" id="A0A1G9EHP0"/>
<dbReference type="PRINTS" id="PR00344">
    <property type="entry name" value="BCTRLSENSOR"/>
</dbReference>
<feature type="signal peptide" evidence="8">
    <location>
        <begin position="1"/>
        <end position="46"/>
    </location>
</feature>
<dbReference type="InterPro" id="IPR003594">
    <property type="entry name" value="HATPase_dom"/>
</dbReference>
<gene>
    <name evidence="10" type="ORF">SAMN05421823_103477</name>
</gene>
<comment type="catalytic activity">
    <reaction evidence="1">
        <text>ATP + protein L-histidine = ADP + protein N-phospho-L-histidine.</text>
        <dbReference type="EC" id="2.7.13.3"/>
    </reaction>
</comment>
<dbReference type="GO" id="GO:0000155">
    <property type="term" value="F:phosphorelay sensor kinase activity"/>
    <property type="evidence" value="ECO:0007669"/>
    <property type="project" value="InterPro"/>
</dbReference>
<evidence type="ECO:0000256" key="4">
    <source>
        <dbReference type="ARBA" id="ARBA00022679"/>
    </source>
</evidence>
<dbReference type="EC" id="2.7.13.3" evidence="2"/>
<dbReference type="Gene3D" id="3.30.565.10">
    <property type="entry name" value="Histidine kinase-like ATPase, C-terminal domain"/>
    <property type="match status" value="1"/>
</dbReference>
<dbReference type="InterPro" id="IPR003661">
    <property type="entry name" value="HisK_dim/P_dom"/>
</dbReference>
<evidence type="ECO:0000256" key="2">
    <source>
        <dbReference type="ARBA" id="ARBA00012438"/>
    </source>
</evidence>
<dbReference type="PROSITE" id="PS50109">
    <property type="entry name" value="HIS_KIN"/>
    <property type="match status" value="1"/>
</dbReference>
<dbReference type="InterPro" id="IPR005467">
    <property type="entry name" value="His_kinase_dom"/>
</dbReference>
<name>A0A1G9EHP0_9BACT</name>
<reference evidence="10 11" key="1">
    <citation type="submission" date="2016-10" db="EMBL/GenBank/DDBJ databases">
        <authorList>
            <person name="de Groot N.N."/>
        </authorList>
    </citation>
    <scope>NUCLEOTIDE SEQUENCE [LARGE SCALE GENOMIC DNA]</scope>
    <source>
        <strain evidence="10 11">DSM 25186</strain>
    </source>
</reference>
<feature type="domain" description="Histidine kinase" evidence="9">
    <location>
        <begin position="524"/>
        <end position="739"/>
    </location>
</feature>
<feature type="chain" id="PRO_5011466906" description="histidine kinase" evidence="8">
    <location>
        <begin position="47"/>
        <end position="743"/>
    </location>
</feature>
<evidence type="ECO:0000256" key="3">
    <source>
        <dbReference type="ARBA" id="ARBA00022553"/>
    </source>
</evidence>
<dbReference type="InterPro" id="IPR004358">
    <property type="entry name" value="Sig_transdc_His_kin-like_C"/>
</dbReference>
<evidence type="ECO:0000256" key="7">
    <source>
        <dbReference type="SAM" id="Phobius"/>
    </source>
</evidence>
<proteinExistence type="predicted"/>
<evidence type="ECO:0000259" key="9">
    <source>
        <dbReference type="PROSITE" id="PS50109"/>
    </source>
</evidence>
<feature type="transmembrane region" description="Helical" evidence="7">
    <location>
        <begin position="213"/>
        <end position="234"/>
    </location>
</feature>
<dbReference type="Pfam" id="PF07695">
    <property type="entry name" value="7TMR-DISM_7TM"/>
    <property type="match status" value="1"/>
</dbReference>
<feature type="transmembrane region" description="Helical" evidence="7">
    <location>
        <begin position="278"/>
        <end position="296"/>
    </location>
</feature>
<dbReference type="CDD" id="cd00082">
    <property type="entry name" value="HisKA"/>
    <property type="match status" value="1"/>
</dbReference>
<dbReference type="SUPFAM" id="SSF55874">
    <property type="entry name" value="ATPase domain of HSP90 chaperone/DNA topoisomerase II/histidine kinase"/>
    <property type="match status" value="1"/>
</dbReference>
<feature type="coiled-coil region" evidence="6">
    <location>
        <begin position="417"/>
        <end position="499"/>
    </location>
</feature>
<dbReference type="Pfam" id="PF07696">
    <property type="entry name" value="7TMR-DISMED2"/>
    <property type="match status" value="1"/>
</dbReference>
<dbReference type="InterPro" id="IPR050351">
    <property type="entry name" value="BphY/WalK/GraS-like"/>
</dbReference>
<evidence type="ECO:0000256" key="5">
    <source>
        <dbReference type="ARBA" id="ARBA00022777"/>
    </source>
</evidence>
<organism evidence="10 11">
    <name type="scientific">Catalinimonas alkaloidigena</name>
    <dbReference type="NCBI Taxonomy" id="1075417"/>
    <lineage>
        <taxon>Bacteria</taxon>
        <taxon>Pseudomonadati</taxon>
        <taxon>Bacteroidota</taxon>
        <taxon>Cytophagia</taxon>
        <taxon>Cytophagales</taxon>
        <taxon>Catalimonadaceae</taxon>
        <taxon>Catalinimonas</taxon>
    </lineage>
</organism>
<evidence type="ECO:0000313" key="11">
    <source>
        <dbReference type="Proteomes" id="UP000198510"/>
    </source>
</evidence>
<evidence type="ECO:0000256" key="1">
    <source>
        <dbReference type="ARBA" id="ARBA00000085"/>
    </source>
</evidence>
<dbReference type="InterPro" id="IPR036890">
    <property type="entry name" value="HATPase_C_sf"/>
</dbReference>
<keyword evidence="7" id="KW-1133">Transmembrane helix</keyword>
<dbReference type="Pfam" id="PF02518">
    <property type="entry name" value="HATPase_c"/>
    <property type="match status" value="1"/>
</dbReference>
<keyword evidence="4" id="KW-0808">Transferase</keyword>
<evidence type="ECO:0000256" key="6">
    <source>
        <dbReference type="SAM" id="Coils"/>
    </source>
</evidence>
<dbReference type="SMART" id="SM00387">
    <property type="entry name" value="HATPase_c"/>
    <property type="match status" value="1"/>
</dbReference>
<dbReference type="Proteomes" id="UP000198510">
    <property type="component" value="Unassembled WGS sequence"/>
</dbReference>
<keyword evidence="8" id="KW-0732">Signal</keyword>
<dbReference type="GO" id="GO:0030295">
    <property type="term" value="F:protein kinase activator activity"/>
    <property type="evidence" value="ECO:0007669"/>
    <property type="project" value="TreeGrafter"/>
</dbReference>
<dbReference type="EMBL" id="FNFO01000003">
    <property type="protein sequence ID" value="SDK75646.1"/>
    <property type="molecule type" value="Genomic_DNA"/>
</dbReference>
<dbReference type="GO" id="GO:0000156">
    <property type="term" value="F:phosphorelay response regulator activity"/>
    <property type="evidence" value="ECO:0007669"/>
    <property type="project" value="TreeGrafter"/>
</dbReference>
<keyword evidence="6" id="KW-0175">Coiled coil</keyword>
<dbReference type="Gene3D" id="1.10.287.130">
    <property type="match status" value="1"/>
</dbReference>
<feature type="transmembrane region" description="Helical" evidence="7">
    <location>
        <begin position="305"/>
        <end position="324"/>
    </location>
</feature>
<sequence>MLDTKIFRFAFTGPGVRRKSVGNAKGMLSRIMLLVLLLSGSPSVHAATEIPILTKQPDAPHPEIEISYFEDKKKVFDFEELLAVQDSLPFEQAERGKFNFGFSKSVFWLHLRVKRTADEPIPWLLEVEHPSLDIVDFFYHDTDSTWKEINSGELYSPIYNQPQFYHNYLFPVDLSDTTAQDYFLRIHNKGSVRVSMSFVEASYHQEVAMRQEIIFGIFYGALIGLLLYNLLLFFSLLEWSYLYYCCFVGFNICLQLVINGHAPQYLEFVGGFCNELSVISAYGTLFFSTIFAITFLKTHRHLQGIHVLLQFLAIASGLGMVFAWRADHRVASEVIAFLFVATSASILTAGVHALYQGNKSARYFVLAWAILLIGTFLLGLHYLGWISLSIAPDTIVQVGSFIEALLFAISLADRIRMYRSEKEIAQTEALAAAAEQERIITEYNQQLEETIQLRTDEIIQKSEEIQQQNETLHEQQAIIEEKNRELQQYNYSLEKQVEDRTQQLMRSHQVLVRRNSQLEQFAFMVSHKIRKPVAHILGLMGIIGMEQSPLSVLQKYLPHLEKATHNLDAVIKDLAQLLEIEEAATTDKLQESEFAQVFATGIKPLAGLIGALQAEIHTDFSQVAGMKMIPEYMENIFYHLISNALQYHTPGRRPVIYIQSYVEESGITLTCKDNGVGIDLNTYGEKIFGIYQQLHENPEGKGLGLYLVKMQTEAMNGRINIESCPGQGTTFTLHFEVAVHQPA</sequence>
<feature type="transmembrane region" description="Helical" evidence="7">
    <location>
        <begin position="330"/>
        <end position="351"/>
    </location>
</feature>
<keyword evidence="11" id="KW-1185">Reference proteome</keyword>
<dbReference type="SUPFAM" id="SSF47384">
    <property type="entry name" value="Homodimeric domain of signal transducing histidine kinase"/>
    <property type="match status" value="1"/>
</dbReference>
<protein>
    <recommendedName>
        <fullName evidence="2">histidine kinase</fullName>
        <ecNumber evidence="2">2.7.13.3</ecNumber>
    </recommendedName>
</protein>
<dbReference type="PANTHER" id="PTHR42878">
    <property type="entry name" value="TWO-COMPONENT HISTIDINE KINASE"/>
    <property type="match status" value="1"/>
</dbReference>
<dbReference type="Gene3D" id="2.60.40.2380">
    <property type="match status" value="1"/>
</dbReference>
<dbReference type="GO" id="GO:0007234">
    <property type="term" value="P:osmosensory signaling via phosphorelay pathway"/>
    <property type="evidence" value="ECO:0007669"/>
    <property type="project" value="TreeGrafter"/>
</dbReference>
<dbReference type="PANTHER" id="PTHR42878:SF15">
    <property type="entry name" value="BACTERIOPHYTOCHROME"/>
    <property type="match status" value="1"/>
</dbReference>
<dbReference type="OrthoDB" id="973142at2"/>